<dbReference type="AlphaFoldDB" id="A0A0A9B1I4"/>
<feature type="region of interest" description="Disordered" evidence="1">
    <location>
        <begin position="1"/>
        <end position="86"/>
    </location>
</feature>
<protein>
    <submittedName>
        <fullName evidence="2">Uncharacterized protein</fullName>
    </submittedName>
</protein>
<name>A0A0A9B1I4_ARUDO</name>
<proteinExistence type="predicted"/>
<evidence type="ECO:0000256" key="1">
    <source>
        <dbReference type="SAM" id="MobiDB-lite"/>
    </source>
</evidence>
<accession>A0A0A9B1I4</accession>
<reference evidence="2" key="2">
    <citation type="journal article" date="2015" name="Data Brief">
        <title>Shoot transcriptome of the giant reed, Arundo donax.</title>
        <authorList>
            <person name="Barrero R.A."/>
            <person name="Guerrero F.D."/>
            <person name="Moolhuijzen P."/>
            <person name="Goolsby J.A."/>
            <person name="Tidwell J."/>
            <person name="Bellgard S.E."/>
            <person name="Bellgard M.I."/>
        </authorList>
    </citation>
    <scope>NUCLEOTIDE SEQUENCE</scope>
    <source>
        <tissue evidence="2">Shoot tissue taken approximately 20 cm above the soil surface</tissue>
    </source>
</reference>
<organism evidence="2">
    <name type="scientific">Arundo donax</name>
    <name type="common">Giant reed</name>
    <name type="synonym">Donax arundinaceus</name>
    <dbReference type="NCBI Taxonomy" id="35708"/>
    <lineage>
        <taxon>Eukaryota</taxon>
        <taxon>Viridiplantae</taxon>
        <taxon>Streptophyta</taxon>
        <taxon>Embryophyta</taxon>
        <taxon>Tracheophyta</taxon>
        <taxon>Spermatophyta</taxon>
        <taxon>Magnoliopsida</taxon>
        <taxon>Liliopsida</taxon>
        <taxon>Poales</taxon>
        <taxon>Poaceae</taxon>
        <taxon>PACMAD clade</taxon>
        <taxon>Arundinoideae</taxon>
        <taxon>Arundineae</taxon>
        <taxon>Arundo</taxon>
    </lineage>
</organism>
<reference evidence="2" key="1">
    <citation type="submission" date="2014-09" db="EMBL/GenBank/DDBJ databases">
        <authorList>
            <person name="Magalhaes I.L.F."/>
            <person name="Oliveira U."/>
            <person name="Santos F.R."/>
            <person name="Vidigal T.H.D.A."/>
            <person name="Brescovit A.D."/>
            <person name="Santos A.J."/>
        </authorList>
    </citation>
    <scope>NUCLEOTIDE SEQUENCE</scope>
    <source>
        <tissue evidence="2">Shoot tissue taken approximately 20 cm above the soil surface</tissue>
    </source>
</reference>
<dbReference type="EMBL" id="GBRH01193650">
    <property type="protein sequence ID" value="JAE04246.1"/>
    <property type="molecule type" value="Transcribed_RNA"/>
</dbReference>
<dbReference type="EMBL" id="GBRH01240036">
    <property type="protein sequence ID" value="JAD57859.1"/>
    <property type="molecule type" value="Transcribed_RNA"/>
</dbReference>
<feature type="compositionally biased region" description="Low complexity" evidence="1">
    <location>
        <begin position="10"/>
        <end position="24"/>
    </location>
</feature>
<evidence type="ECO:0000313" key="2">
    <source>
        <dbReference type="EMBL" id="JAD57859.1"/>
    </source>
</evidence>
<sequence length="86" mass="8869">MTTVAGGNAGEASMPAAAAAGDDASWVRSAPGGRNARHIQSVRGTETMGAPWSRSSAGVRSSPPKKGWMAMRPARRTWAKEDGESA</sequence>